<name>A0AAE1LG26_9NEOP</name>
<dbReference type="EMBL" id="JAHWGI010000935">
    <property type="protein sequence ID" value="KAK3918393.1"/>
    <property type="molecule type" value="Genomic_DNA"/>
</dbReference>
<sequence>MAAAEAWVPVEVGQVLSQTNNGQGDCLFVAISQQLDGVMSSIALRQMAVAYLTDHREDFFDELLSLGWDMLETGEISCVFEGDLLVDAVLQVLANPWVWGGAECIAALGLALNREIRVYEENGPTITFPRGDDSLPPIRLLLRYPLSGGRRLTHYESVLAWRPESSSQSRGVSTSSTYDMGTQMPEQVSIPELERRTACWRDLKAQLTVLTYHRNGKFLGWKRVRLVARGPRNLQAFG</sequence>
<evidence type="ECO:0000259" key="1">
    <source>
        <dbReference type="PROSITE" id="PS50802"/>
    </source>
</evidence>
<dbReference type="InterPro" id="IPR003323">
    <property type="entry name" value="OTU_dom"/>
</dbReference>
<dbReference type="SUPFAM" id="SSF54001">
    <property type="entry name" value="Cysteine proteinases"/>
    <property type="match status" value="1"/>
</dbReference>
<proteinExistence type="predicted"/>
<dbReference type="InterPro" id="IPR050704">
    <property type="entry name" value="Peptidase_C85-like"/>
</dbReference>
<evidence type="ECO:0000313" key="2">
    <source>
        <dbReference type="EMBL" id="KAK3918393.1"/>
    </source>
</evidence>
<gene>
    <name evidence="2" type="ORF">KUF71_000965</name>
</gene>
<dbReference type="CDD" id="cd22744">
    <property type="entry name" value="OTU"/>
    <property type="match status" value="1"/>
</dbReference>
<dbReference type="PROSITE" id="PS50802">
    <property type="entry name" value="OTU"/>
    <property type="match status" value="1"/>
</dbReference>
<feature type="domain" description="OTU" evidence="1">
    <location>
        <begin position="15"/>
        <end position="161"/>
    </location>
</feature>
<comment type="caution">
    <text evidence="2">The sequence shown here is derived from an EMBL/GenBank/DDBJ whole genome shotgun (WGS) entry which is preliminary data.</text>
</comment>
<dbReference type="GO" id="GO:0004843">
    <property type="term" value="F:cysteine-type deubiquitinase activity"/>
    <property type="evidence" value="ECO:0007669"/>
    <property type="project" value="TreeGrafter"/>
</dbReference>
<accession>A0AAE1LG26</accession>
<dbReference type="PANTHER" id="PTHR12419">
    <property type="entry name" value="OTU DOMAIN CONTAINING PROTEIN"/>
    <property type="match status" value="1"/>
</dbReference>
<organism evidence="2 3">
    <name type="scientific">Frankliniella fusca</name>
    <dbReference type="NCBI Taxonomy" id="407009"/>
    <lineage>
        <taxon>Eukaryota</taxon>
        <taxon>Metazoa</taxon>
        <taxon>Ecdysozoa</taxon>
        <taxon>Arthropoda</taxon>
        <taxon>Hexapoda</taxon>
        <taxon>Insecta</taxon>
        <taxon>Pterygota</taxon>
        <taxon>Neoptera</taxon>
        <taxon>Paraneoptera</taxon>
        <taxon>Thysanoptera</taxon>
        <taxon>Terebrantia</taxon>
        <taxon>Thripoidea</taxon>
        <taxon>Thripidae</taxon>
        <taxon>Frankliniella</taxon>
    </lineage>
</organism>
<dbReference type="AlphaFoldDB" id="A0AAE1LG26"/>
<dbReference type="Pfam" id="PF02338">
    <property type="entry name" value="OTU"/>
    <property type="match status" value="1"/>
</dbReference>
<reference evidence="2" key="1">
    <citation type="submission" date="2021-07" db="EMBL/GenBank/DDBJ databases">
        <authorList>
            <person name="Catto M.A."/>
            <person name="Jacobson A."/>
            <person name="Kennedy G."/>
            <person name="Labadie P."/>
            <person name="Hunt B.G."/>
            <person name="Srinivasan R."/>
        </authorList>
    </citation>
    <scope>NUCLEOTIDE SEQUENCE</scope>
    <source>
        <strain evidence="2">PL_HMW_Pooled</strain>
        <tissue evidence="2">Head</tissue>
    </source>
</reference>
<dbReference type="InterPro" id="IPR038765">
    <property type="entry name" value="Papain-like_cys_pep_sf"/>
</dbReference>
<dbReference type="GO" id="GO:0016579">
    <property type="term" value="P:protein deubiquitination"/>
    <property type="evidence" value="ECO:0007669"/>
    <property type="project" value="TreeGrafter"/>
</dbReference>
<evidence type="ECO:0000313" key="3">
    <source>
        <dbReference type="Proteomes" id="UP001219518"/>
    </source>
</evidence>
<dbReference type="Proteomes" id="UP001219518">
    <property type="component" value="Unassembled WGS sequence"/>
</dbReference>
<protein>
    <submittedName>
        <fullName evidence="2">Ubiquitin thioesterase otu2</fullName>
    </submittedName>
</protein>
<dbReference type="Gene3D" id="3.90.70.80">
    <property type="match status" value="1"/>
</dbReference>
<reference evidence="2" key="2">
    <citation type="journal article" date="2023" name="BMC Genomics">
        <title>Pest status, molecular evolution, and epigenetic factors derived from the genome assembly of Frankliniella fusca, a thysanopteran phytovirus vector.</title>
        <authorList>
            <person name="Catto M.A."/>
            <person name="Labadie P.E."/>
            <person name="Jacobson A.L."/>
            <person name="Kennedy G.G."/>
            <person name="Srinivasan R."/>
            <person name="Hunt B.G."/>
        </authorList>
    </citation>
    <scope>NUCLEOTIDE SEQUENCE</scope>
    <source>
        <strain evidence="2">PL_HMW_Pooled</strain>
    </source>
</reference>
<keyword evidence="3" id="KW-1185">Reference proteome</keyword>